<dbReference type="SUPFAM" id="SSF88697">
    <property type="entry name" value="PUA domain-like"/>
    <property type="match status" value="1"/>
</dbReference>
<dbReference type="SMART" id="SM01022">
    <property type="entry name" value="ASCH"/>
    <property type="match status" value="1"/>
</dbReference>
<dbReference type="eggNOG" id="arCOG00398">
    <property type="taxonomic scope" value="Archaea"/>
</dbReference>
<dbReference type="AlphaFoldDB" id="G0EGC4"/>
<dbReference type="PANTHER" id="PTHR42250:SF1">
    <property type="entry name" value="ASCH DOMAIN-CONTAINING PROTEIN"/>
    <property type="match status" value="1"/>
</dbReference>
<evidence type="ECO:0000259" key="1">
    <source>
        <dbReference type="SMART" id="SM01022"/>
    </source>
</evidence>
<dbReference type="PANTHER" id="PTHR42250">
    <property type="entry name" value="ASCH DOMAIN-CONTAINING PROTEIN"/>
    <property type="match status" value="1"/>
</dbReference>
<dbReference type="KEGG" id="pfm:Pyrfu_1290"/>
<dbReference type="EMBL" id="CP002838">
    <property type="protein sequence ID" value="AEM39149.1"/>
    <property type="molecule type" value="Genomic_DNA"/>
</dbReference>
<name>G0EGC4_PYRF1</name>
<sequence length="226" mass="26095">MLVVGVRVPRVKKRQRSEDEGKKVKFLGRHLMLKGEYVDDILSGRKKATIRLGIVKLKHSELIVHGGGRPVAKIRVTNVRYKKVSELTDEDAAIDGFSSREELLEALRKAYGEVKPDDYVTIIEFEVIQRLDQLPVQDPYMGLEPADIARLALRYLQEEFNEEDRRILMELTRTNSIRAVAYRLYKDLGKRWRVRRVLRRALRLLVERGYLRVKSAPTLGENAGGE</sequence>
<dbReference type="Proteomes" id="UP000001037">
    <property type="component" value="Chromosome"/>
</dbReference>
<feature type="domain" description="ASCH" evidence="1">
    <location>
        <begin position="31"/>
        <end position="129"/>
    </location>
</feature>
<gene>
    <name evidence="2" type="ordered locus">Pyrfu_1290</name>
</gene>
<dbReference type="HOGENOM" id="CLU_117042_0_0_2"/>
<dbReference type="InterPro" id="IPR007374">
    <property type="entry name" value="ASCH_domain"/>
</dbReference>
<protein>
    <recommendedName>
        <fullName evidence="1">ASCH domain-containing protein</fullName>
    </recommendedName>
</protein>
<dbReference type="CDD" id="cd06552">
    <property type="entry name" value="ASCH_yqfb_like"/>
    <property type="match status" value="1"/>
</dbReference>
<dbReference type="InterPro" id="IPR015947">
    <property type="entry name" value="PUA-like_sf"/>
</dbReference>
<proteinExistence type="predicted"/>
<dbReference type="Gene3D" id="2.30.130.30">
    <property type="entry name" value="Hypothetical protein"/>
    <property type="match status" value="1"/>
</dbReference>
<evidence type="ECO:0000313" key="3">
    <source>
        <dbReference type="Proteomes" id="UP000001037"/>
    </source>
</evidence>
<dbReference type="InParanoid" id="G0EGC4"/>
<accession>G0EGC4</accession>
<evidence type="ECO:0000313" key="2">
    <source>
        <dbReference type="EMBL" id="AEM39149.1"/>
    </source>
</evidence>
<dbReference type="STRING" id="694429.Pyrfu_1290"/>
<organism evidence="2 3">
    <name type="scientific">Pyrolobus fumarii (strain DSM 11204 / 1A)</name>
    <dbReference type="NCBI Taxonomy" id="694429"/>
    <lineage>
        <taxon>Archaea</taxon>
        <taxon>Thermoproteota</taxon>
        <taxon>Thermoprotei</taxon>
        <taxon>Desulfurococcales</taxon>
        <taxon>Pyrodictiaceae</taxon>
        <taxon>Pyrolobus</taxon>
    </lineage>
</organism>
<keyword evidence="3" id="KW-1185">Reference proteome</keyword>
<dbReference type="Pfam" id="PF04266">
    <property type="entry name" value="ASCH"/>
    <property type="match status" value="1"/>
</dbReference>
<reference evidence="2 3" key="1">
    <citation type="journal article" date="2011" name="Stand. Genomic Sci.">
        <title>Complete genome sequence of the hyperthermophilic chemolithoautotroph Pyrolobus fumarii type strain (1A).</title>
        <authorList>
            <person name="Anderson I."/>
            <person name="Goker M."/>
            <person name="Nolan M."/>
            <person name="Lucas S."/>
            <person name="Hammon N."/>
            <person name="Deshpande S."/>
            <person name="Cheng J.F."/>
            <person name="Tapia R."/>
            <person name="Han C."/>
            <person name="Goodwin L."/>
            <person name="Pitluck S."/>
            <person name="Huntemann M."/>
            <person name="Liolios K."/>
            <person name="Ivanova N."/>
            <person name="Pagani I."/>
            <person name="Mavromatis K."/>
            <person name="Ovchinikova G."/>
            <person name="Pati A."/>
            <person name="Chen A."/>
            <person name="Palaniappan K."/>
            <person name="Land M."/>
            <person name="Hauser L."/>
            <person name="Brambilla E.M."/>
            <person name="Huber H."/>
            <person name="Yasawong M."/>
            <person name="Rohde M."/>
            <person name="Spring S."/>
            <person name="Abt B."/>
            <person name="Sikorski J."/>
            <person name="Wirth R."/>
            <person name="Detter J.C."/>
            <person name="Woyke T."/>
            <person name="Bristow J."/>
            <person name="Eisen J.A."/>
            <person name="Markowitz V."/>
            <person name="Hugenholtz P."/>
            <person name="Kyrpides N.C."/>
            <person name="Klenk H.P."/>
            <person name="Lapidus A."/>
        </authorList>
    </citation>
    <scope>NUCLEOTIDE SEQUENCE [LARGE SCALE GENOMIC DNA]</scope>
    <source>
        <strain evidence="3">DSM 11204 / 1A</strain>
    </source>
</reference>